<reference evidence="2 3" key="1">
    <citation type="submission" date="2016-10" db="EMBL/GenBank/DDBJ databases">
        <authorList>
            <person name="de Groot N.N."/>
        </authorList>
    </citation>
    <scope>NUCLEOTIDE SEQUENCE [LARGE SCALE GENOMIC DNA]</scope>
    <source>
        <strain evidence="2 3">CGMCC 4.1877</strain>
    </source>
</reference>
<dbReference type="Gene3D" id="3.90.1170.50">
    <property type="entry name" value="Aldehyde oxidase/xanthine dehydrogenase, a/b hammerhead"/>
    <property type="match status" value="1"/>
</dbReference>
<dbReference type="SUPFAM" id="SSF56003">
    <property type="entry name" value="Molybdenum cofactor-binding domain"/>
    <property type="match status" value="2"/>
</dbReference>
<organism evidence="2 3">
    <name type="scientific">Pseudonocardia ammonioxydans</name>
    <dbReference type="NCBI Taxonomy" id="260086"/>
    <lineage>
        <taxon>Bacteria</taxon>
        <taxon>Bacillati</taxon>
        <taxon>Actinomycetota</taxon>
        <taxon>Actinomycetes</taxon>
        <taxon>Pseudonocardiales</taxon>
        <taxon>Pseudonocardiaceae</taxon>
        <taxon>Pseudonocardia</taxon>
    </lineage>
</organism>
<dbReference type="Proteomes" id="UP000199614">
    <property type="component" value="Unassembled WGS sequence"/>
</dbReference>
<dbReference type="SMART" id="SM01008">
    <property type="entry name" value="Ald_Xan_dh_C"/>
    <property type="match status" value="1"/>
</dbReference>
<dbReference type="PANTHER" id="PTHR47495">
    <property type="entry name" value="ALDEHYDE DEHYDROGENASE"/>
    <property type="match status" value="1"/>
</dbReference>
<sequence>MGRHKSAVAERPRRNTVLTTHTVGRRRFLTYLVAAPLLTLGTEAVMQATSSSTPASAAVPSPPSPEDVFDIGEALKLAATPTMPLVQLEVGADGIARLQMPRTDMGQGLLTSFTMIIAEELDVPLDRVEVTHADARPELLFNQITAGSAAMRTFYEPIRQMAAIARARMVAAAATRWDVDGASLGTDAGAVIGPGSLTADFGTLSAAAAALDLATSSIRPKDPSEWELVGTPTGRVDARDIITGQKKFVMDHMAGTAKPALVRRPPTIKGAVGEVRNAAQVRAMPGVVGVVPIPTGVAVVADTIEQARQGVNALEVDFGPGPVDGESNATILEGIKQHVQPFAVPPLGAATVEAEFDWAPACHAPLETECAVADVRADRAEIWAGFQAPIVAQQEIALMLGLPQDAVTAHVVAPGGAFGRKCFFEPATEAAQVSQALGMPVRLMWHRTDDMRHGRQRPQNYHRIRATVVGGQVVAYEQRVSAVALEVAPGFGEILTDVATSLPPRAKNTVGEKAYSQTLFLLMVSSPYNLGVYDRTLAEIGNGIPTSAYRSVHCPTTRTCEEIVLDEVAALLDKDPLEYRKECAKDAAAAAVLDEVARLSGWGRSMPEGFAQGVGFHKESKTLTACVVELDGRDPQDPRVTKVTMVVDAGTVINPSGLEAQMEGCIAEAISLTLTAGLHIENGLPLEGSYSNYDWLRMRHYPKDSTVHIMPSTNEDIGGIGEVGITAASGAIANAYATATGIKPRSFPIVFPVDFEPFAPGALPAPNLI</sequence>
<keyword evidence="3" id="KW-1185">Reference proteome</keyword>
<proteinExistence type="predicted"/>
<accession>A0A1I5H1B6</accession>
<dbReference type="GO" id="GO:0016491">
    <property type="term" value="F:oxidoreductase activity"/>
    <property type="evidence" value="ECO:0007669"/>
    <property type="project" value="InterPro"/>
</dbReference>
<dbReference type="Pfam" id="PF20256">
    <property type="entry name" value="MoCoBD_2"/>
    <property type="match status" value="2"/>
</dbReference>
<dbReference type="AlphaFoldDB" id="A0A1I5H1B6"/>
<dbReference type="Gene3D" id="3.30.365.10">
    <property type="entry name" value="Aldehyde oxidase/xanthine dehydrogenase, molybdopterin binding domain"/>
    <property type="match status" value="4"/>
</dbReference>
<dbReference type="PANTHER" id="PTHR47495:SF1">
    <property type="entry name" value="BLL3820 PROTEIN"/>
    <property type="match status" value="1"/>
</dbReference>
<dbReference type="InterPro" id="IPR046867">
    <property type="entry name" value="AldOxase/xan_DH_MoCoBD2"/>
</dbReference>
<name>A0A1I5H1B6_PSUAM</name>
<dbReference type="STRING" id="260086.SAMN05216207_10556"/>
<dbReference type="PIRSF" id="PIRSF036389">
    <property type="entry name" value="IOR_B"/>
    <property type="match status" value="1"/>
</dbReference>
<dbReference type="InterPro" id="IPR012368">
    <property type="entry name" value="OxRdtase_Mopterin-bd_su_IorB"/>
</dbReference>
<dbReference type="EMBL" id="FOUY01000055">
    <property type="protein sequence ID" value="SFO42042.1"/>
    <property type="molecule type" value="Genomic_DNA"/>
</dbReference>
<dbReference type="InterPro" id="IPR037165">
    <property type="entry name" value="AldOxase/xan_DH_Mopterin-bd_sf"/>
</dbReference>
<evidence type="ECO:0000259" key="1">
    <source>
        <dbReference type="SMART" id="SM01008"/>
    </source>
</evidence>
<dbReference type="InterPro" id="IPR052516">
    <property type="entry name" value="N-heterocyclic_Hydroxylase"/>
</dbReference>
<evidence type="ECO:0000313" key="2">
    <source>
        <dbReference type="EMBL" id="SFO42042.1"/>
    </source>
</evidence>
<dbReference type="Pfam" id="PF02738">
    <property type="entry name" value="MoCoBD_1"/>
    <property type="match status" value="1"/>
</dbReference>
<feature type="domain" description="Aldehyde oxidase/xanthine dehydrogenase a/b hammerhead" evidence="1">
    <location>
        <begin position="243"/>
        <end position="322"/>
    </location>
</feature>
<gene>
    <name evidence="2" type="ORF">SAMN05216207_10556</name>
</gene>
<protein>
    <submittedName>
        <fullName evidence="2">Isoquinoline 1-oxidoreductase, beta subunit</fullName>
    </submittedName>
</protein>
<dbReference type="InterPro" id="IPR000674">
    <property type="entry name" value="Ald_Oxase/Xan_DH_a/b"/>
</dbReference>
<dbReference type="RefSeq" id="WP_093354878.1">
    <property type="nucleotide sequence ID" value="NZ_FOUY01000055.1"/>
</dbReference>
<evidence type="ECO:0000313" key="3">
    <source>
        <dbReference type="Proteomes" id="UP000199614"/>
    </source>
</evidence>
<dbReference type="InterPro" id="IPR008274">
    <property type="entry name" value="AldOxase/xan_DH_MoCoBD1"/>
</dbReference>
<dbReference type="OrthoDB" id="9767994at2"/>